<dbReference type="Pfam" id="PF06480">
    <property type="entry name" value="FtsH_ext"/>
    <property type="match status" value="1"/>
</dbReference>
<feature type="region of interest" description="Disordered" evidence="16">
    <location>
        <begin position="638"/>
        <end position="694"/>
    </location>
</feature>
<dbReference type="EMBL" id="RHGY01000009">
    <property type="protein sequence ID" value="RRG17453.1"/>
    <property type="molecule type" value="Genomic_DNA"/>
</dbReference>
<keyword evidence="11 14" id="KW-0482">Metalloprotease</keyword>
<evidence type="ECO:0000256" key="8">
    <source>
        <dbReference type="ARBA" id="ARBA00022833"/>
    </source>
</evidence>
<dbReference type="GO" id="GO:0004222">
    <property type="term" value="F:metalloendopeptidase activity"/>
    <property type="evidence" value="ECO:0007669"/>
    <property type="project" value="InterPro"/>
</dbReference>
<keyword evidence="12 14" id="KW-0472">Membrane</keyword>
<feature type="compositionally biased region" description="Acidic residues" evidence="16">
    <location>
        <begin position="648"/>
        <end position="659"/>
    </location>
</feature>
<dbReference type="Gene3D" id="1.10.8.60">
    <property type="match status" value="1"/>
</dbReference>
<feature type="compositionally biased region" description="Basic and acidic residues" evidence="16">
    <location>
        <begin position="190"/>
        <end position="199"/>
    </location>
</feature>
<evidence type="ECO:0000256" key="1">
    <source>
        <dbReference type="ARBA" id="ARBA00004370"/>
    </source>
</evidence>
<feature type="active site" evidence="14">
    <location>
        <position position="466"/>
    </location>
</feature>
<evidence type="ECO:0000313" key="19">
    <source>
        <dbReference type="Proteomes" id="UP000275836"/>
    </source>
</evidence>
<dbReference type="PANTHER" id="PTHR23076:SF113">
    <property type="entry name" value="ATP-DEPENDENT ZINC METALLOPROTEASE FTSH 1, CHLOROPLASTIC-RELATED"/>
    <property type="match status" value="1"/>
</dbReference>
<dbReference type="InterPro" id="IPR000642">
    <property type="entry name" value="Peptidase_M41"/>
</dbReference>
<sequence length="694" mass="75652">MRNPKNNGNFVRNSLFYVILALGFLGLFYWVAGPTQTTTTKTTTTSQFVTDLKNEKIKKITVQPGAGVYEITGEYRKAQSDSGSKKDQKSTTGAFNNLLSGKQNTKTKNFQTQVVSNGTVISDIQNQADKSKTAVTTKPQASNFWGTMLVTLLPVLLMVGLFYMMMSGMQGGGQGGRGGGNIMGVGKSKAKPEDPSENKVRFKDVAGEEEEKQELVEVVEFLRDPKKFSKLGARIPAGVLLEGPPGTGKTLLARAVAGESKVPFFSISGSDFVEMFVGVGASRVRDLFDNAKKVAPSIIFIDEIDAVGRQRGSGTGGGNDEREQTLNQILVEMDGFSGSEGVIVMAATNRSDVLDPALLRPGRFDRKILVGQPDVKGREEILKVHARNKPLDSSVDLKEVAKQTPGFVGADLENLLNEAALLAARQNHNTINAKDVDEAEDRVIAGPAKKDRVISQKERKTVAYHEAGHAIVGLVLNDARVVHKVTIVPRGRAGGYAIMLPREDQMLMSKQDATDQIAGLMGGRAAEMFKFDQQSSGASNDFQQATQIARSMVTQYGMSDKLGMVELENQNTPSMGRNGLTYSEATANDIDQEVRRLTTDGYNTAMSIIAEYQDKHEAIAQALLEYETLDEKQILSLFETGHMPDEKPVDEEDSDEPMSYEEARDAANRKLTEDEDKAATDKPKEIAPDDDDEI</sequence>
<dbReference type="NCBIfam" id="TIGR01241">
    <property type="entry name" value="FtsH_fam"/>
    <property type="match status" value="1"/>
</dbReference>
<evidence type="ECO:0000259" key="17">
    <source>
        <dbReference type="SMART" id="SM00382"/>
    </source>
</evidence>
<evidence type="ECO:0000256" key="10">
    <source>
        <dbReference type="ARBA" id="ARBA00022989"/>
    </source>
</evidence>
<keyword evidence="3 14" id="KW-0645">Protease</keyword>
<comment type="similarity">
    <text evidence="2 14">In the C-terminal section; belongs to the peptidase M41 family.</text>
</comment>
<feature type="binding site" evidence="14">
    <location>
        <position position="465"/>
    </location>
    <ligand>
        <name>Zn(2+)</name>
        <dbReference type="ChEBI" id="CHEBI:29105"/>
        <note>catalytic</note>
    </ligand>
</feature>
<reference evidence="18 19" key="1">
    <citation type="submission" date="2018-10" db="EMBL/GenBank/DDBJ databases">
        <title>Draft genome sequence of Weissella viridescens UCO-SMC3.</title>
        <authorList>
            <person name="Garcia-Cancino A."/>
            <person name="Espinoza-Monje M."/>
            <person name="Albarracin L."/>
            <person name="Garcia-Castillo V."/>
            <person name="Campos-Martin J."/>
            <person name="Nakano Y."/>
            <person name="Guitierrez-Zamorano C."/>
            <person name="Ikeda-Ohtsubo W."/>
            <person name="Morita H."/>
            <person name="Kitazawa H."/>
            <person name="Villena J."/>
        </authorList>
    </citation>
    <scope>NUCLEOTIDE SEQUENCE [LARGE SCALE GENOMIC DNA]</scope>
    <source>
        <strain evidence="18 19">UCO-SMC3</strain>
    </source>
</reference>
<keyword evidence="9 14" id="KW-0067">ATP-binding</keyword>
<accession>A0A3P2RAH4</accession>
<evidence type="ECO:0000256" key="12">
    <source>
        <dbReference type="ARBA" id="ARBA00023136"/>
    </source>
</evidence>
<evidence type="ECO:0000256" key="2">
    <source>
        <dbReference type="ARBA" id="ARBA00010044"/>
    </source>
</evidence>
<dbReference type="Gene3D" id="1.20.58.760">
    <property type="entry name" value="Peptidase M41"/>
    <property type="match status" value="1"/>
</dbReference>
<dbReference type="Proteomes" id="UP000275836">
    <property type="component" value="Unassembled WGS sequence"/>
</dbReference>
<dbReference type="InterPro" id="IPR003959">
    <property type="entry name" value="ATPase_AAA_core"/>
</dbReference>
<dbReference type="InterPro" id="IPR011546">
    <property type="entry name" value="Pept_M41_FtsH_extracell"/>
</dbReference>
<dbReference type="FunFam" id="1.20.58.760:FF:000001">
    <property type="entry name" value="ATP-dependent zinc metalloprotease FtsH"/>
    <property type="match status" value="1"/>
</dbReference>
<comment type="subcellular location">
    <subcellularLocation>
        <location evidence="14">Cell membrane</location>
        <topology evidence="14">Multi-pass membrane protein</topology>
        <orientation evidence="14">Cytoplasmic side</orientation>
    </subcellularLocation>
    <subcellularLocation>
        <location evidence="1">Membrane</location>
    </subcellularLocation>
</comment>
<name>A0A3P2RAH4_WEIVI</name>
<dbReference type="FunFam" id="3.40.50.300:FF:000001">
    <property type="entry name" value="ATP-dependent zinc metalloprotease FtsH"/>
    <property type="match status" value="1"/>
</dbReference>
<dbReference type="InterPro" id="IPR037219">
    <property type="entry name" value="Peptidase_M41-like"/>
</dbReference>
<dbReference type="PROSITE" id="PS00674">
    <property type="entry name" value="AAA"/>
    <property type="match status" value="1"/>
</dbReference>
<dbReference type="InterPro" id="IPR003593">
    <property type="entry name" value="AAA+_ATPase"/>
</dbReference>
<feature type="binding site" evidence="14">
    <location>
        <position position="469"/>
    </location>
    <ligand>
        <name>Zn(2+)</name>
        <dbReference type="ChEBI" id="CHEBI:29105"/>
        <note>catalytic</note>
    </ligand>
</feature>
<keyword evidence="7 14" id="KW-0378">Hydrolase</keyword>
<comment type="subunit">
    <text evidence="14">Homohexamer.</text>
</comment>
<evidence type="ECO:0000256" key="3">
    <source>
        <dbReference type="ARBA" id="ARBA00022670"/>
    </source>
</evidence>
<dbReference type="FunFam" id="1.10.8.60:FF:000001">
    <property type="entry name" value="ATP-dependent zinc metalloprotease FtsH"/>
    <property type="match status" value="1"/>
</dbReference>
<keyword evidence="5 14" id="KW-0479">Metal-binding</keyword>
<comment type="function">
    <text evidence="14">Acts as a processive, ATP-dependent zinc metallopeptidase for both cytoplasmic and membrane proteins. Plays a role in the quality control of integral membrane proteins.</text>
</comment>
<feature type="binding site" evidence="14">
    <location>
        <position position="541"/>
    </location>
    <ligand>
        <name>Zn(2+)</name>
        <dbReference type="ChEBI" id="CHEBI:29105"/>
        <note>catalytic</note>
    </ligand>
</feature>
<dbReference type="HAMAP" id="MF_01458">
    <property type="entry name" value="FtsH"/>
    <property type="match status" value="1"/>
</dbReference>
<dbReference type="GO" id="GO:0016887">
    <property type="term" value="F:ATP hydrolysis activity"/>
    <property type="evidence" value="ECO:0007669"/>
    <property type="project" value="UniProtKB-UniRule"/>
</dbReference>
<organism evidence="18 19">
    <name type="scientific">Weissella viridescens</name>
    <name type="common">Lactobacillus viridescens</name>
    <dbReference type="NCBI Taxonomy" id="1629"/>
    <lineage>
        <taxon>Bacteria</taxon>
        <taxon>Bacillati</taxon>
        <taxon>Bacillota</taxon>
        <taxon>Bacilli</taxon>
        <taxon>Lactobacillales</taxon>
        <taxon>Lactobacillaceae</taxon>
        <taxon>Weissella</taxon>
    </lineage>
</organism>
<evidence type="ECO:0000313" key="18">
    <source>
        <dbReference type="EMBL" id="RRG17453.1"/>
    </source>
</evidence>
<evidence type="ECO:0000256" key="5">
    <source>
        <dbReference type="ARBA" id="ARBA00022723"/>
    </source>
</evidence>
<dbReference type="GO" id="GO:0008270">
    <property type="term" value="F:zinc ion binding"/>
    <property type="evidence" value="ECO:0007669"/>
    <property type="project" value="UniProtKB-UniRule"/>
</dbReference>
<dbReference type="AlphaFoldDB" id="A0A3P2RAH4"/>
<dbReference type="Pfam" id="PF00004">
    <property type="entry name" value="AAA"/>
    <property type="match status" value="1"/>
</dbReference>
<dbReference type="InterPro" id="IPR003960">
    <property type="entry name" value="ATPase_AAA_CS"/>
</dbReference>
<feature type="region of interest" description="Disordered" evidence="16">
    <location>
        <begin position="173"/>
        <end position="199"/>
    </location>
</feature>
<dbReference type="Gene3D" id="3.40.50.300">
    <property type="entry name" value="P-loop containing nucleotide triphosphate hydrolases"/>
    <property type="match status" value="1"/>
</dbReference>
<feature type="compositionally biased region" description="Basic and acidic residues" evidence="16">
    <location>
        <begin position="661"/>
        <end position="687"/>
    </location>
</feature>
<dbReference type="SUPFAM" id="SSF140990">
    <property type="entry name" value="FtsH protease domain-like"/>
    <property type="match status" value="1"/>
</dbReference>
<evidence type="ECO:0000256" key="16">
    <source>
        <dbReference type="SAM" id="MobiDB-lite"/>
    </source>
</evidence>
<comment type="similarity">
    <text evidence="15">Belongs to the AAA ATPase family.</text>
</comment>
<keyword evidence="4 14" id="KW-0812">Transmembrane</keyword>
<dbReference type="GO" id="GO:0006508">
    <property type="term" value="P:proteolysis"/>
    <property type="evidence" value="ECO:0007669"/>
    <property type="project" value="UniProtKB-KW"/>
</dbReference>
<keyword evidence="8 14" id="KW-0862">Zinc</keyword>
<dbReference type="InterPro" id="IPR041569">
    <property type="entry name" value="AAA_lid_3"/>
</dbReference>
<feature type="domain" description="AAA+ ATPase" evidence="17">
    <location>
        <begin position="235"/>
        <end position="374"/>
    </location>
</feature>
<feature type="transmembrane region" description="Helical" evidence="14">
    <location>
        <begin position="15"/>
        <end position="32"/>
    </location>
</feature>
<dbReference type="InterPro" id="IPR005936">
    <property type="entry name" value="FtsH"/>
</dbReference>
<protein>
    <recommendedName>
        <fullName evidence="14">ATP-dependent zinc metalloprotease FtsH</fullName>
        <ecNumber evidence="14">3.4.24.-</ecNumber>
    </recommendedName>
</protein>
<feature type="compositionally biased region" description="Gly residues" evidence="16">
    <location>
        <begin position="173"/>
        <end position="183"/>
    </location>
</feature>
<dbReference type="Pfam" id="PF17862">
    <property type="entry name" value="AAA_lid_3"/>
    <property type="match status" value="1"/>
</dbReference>
<keyword evidence="6 14" id="KW-0547">Nucleotide-binding</keyword>
<evidence type="ECO:0000256" key="7">
    <source>
        <dbReference type="ARBA" id="ARBA00022801"/>
    </source>
</evidence>
<dbReference type="GO" id="GO:0030163">
    <property type="term" value="P:protein catabolic process"/>
    <property type="evidence" value="ECO:0007669"/>
    <property type="project" value="UniProtKB-UniRule"/>
</dbReference>
<dbReference type="SMART" id="SM00382">
    <property type="entry name" value="AAA"/>
    <property type="match status" value="1"/>
</dbReference>
<evidence type="ECO:0000256" key="14">
    <source>
        <dbReference type="HAMAP-Rule" id="MF_01458"/>
    </source>
</evidence>
<proteinExistence type="inferred from homology"/>
<dbReference type="OrthoDB" id="9809379at2"/>
<comment type="cofactor">
    <cofactor evidence="14">
        <name>Zn(2+)</name>
        <dbReference type="ChEBI" id="CHEBI:29105"/>
    </cofactor>
    <text evidence="14">Binds 1 zinc ion per subunit.</text>
</comment>
<evidence type="ECO:0000256" key="4">
    <source>
        <dbReference type="ARBA" id="ARBA00022692"/>
    </source>
</evidence>
<keyword evidence="14" id="KW-1003">Cell membrane</keyword>
<keyword evidence="10 14" id="KW-1133">Transmembrane helix</keyword>
<dbReference type="SUPFAM" id="SSF52540">
    <property type="entry name" value="P-loop containing nucleoside triphosphate hydrolases"/>
    <property type="match status" value="1"/>
</dbReference>
<dbReference type="CDD" id="cd19501">
    <property type="entry name" value="RecA-like_FtsH"/>
    <property type="match status" value="1"/>
</dbReference>
<feature type="region of interest" description="Disordered" evidence="16">
    <location>
        <begin position="79"/>
        <end position="100"/>
    </location>
</feature>
<gene>
    <name evidence="14" type="primary">ftsH</name>
    <name evidence="18" type="ORF">D3P96_07400</name>
</gene>
<evidence type="ECO:0000256" key="13">
    <source>
        <dbReference type="ARBA" id="ARBA00061570"/>
    </source>
</evidence>
<dbReference type="PANTHER" id="PTHR23076">
    <property type="entry name" value="METALLOPROTEASE M41 FTSH"/>
    <property type="match status" value="1"/>
</dbReference>
<feature type="transmembrane region" description="Helical" evidence="14">
    <location>
        <begin position="144"/>
        <end position="164"/>
    </location>
</feature>
<dbReference type="GO" id="GO:0005886">
    <property type="term" value="C:plasma membrane"/>
    <property type="evidence" value="ECO:0007669"/>
    <property type="project" value="UniProtKB-SubCell"/>
</dbReference>
<feature type="compositionally biased region" description="Basic and acidic residues" evidence="16">
    <location>
        <begin position="79"/>
        <end position="89"/>
    </location>
</feature>
<evidence type="ECO:0000256" key="11">
    <source>
        <dbReference type="ARBA" id="ARBA00023049"/>
    </source>
</evidence>
<dbReference type="GO" id="GO:0004176">
    <property type="term" value="F:ATP-dependent peptidase activity"/>
    <property type="evidence" value="ECO:0007669"/>
    <property type="project" value="InterPro"/>
</dbReference>
<evidence type="ECO:0000256" key="15">
    <source>
        <dbReference type="RuleBase" id="RU003651"/>
    </source>
</evidence>
<evidence type="ECO:0000256" key="9">
    <source>
        <dbReference type="ARBA" id="ARBA00022840"/>
    </source>
</evidence>
<evidence type="ECO:0000256" key="6">
    <source>
        <dbReference type="ARBA" id="ARBA00022741"/>
    </source>
</evidence>
<dbReference type="Pfam" id="PF01434">
    <property type="entry name" value="Peptidase_M41"/>
    <property type="match status" value="1"/>
</dbReference>
<dbReference type="EC" id="3.4.24.-" evidence="14"/>
<dbReference type="GO" id="GO:0005524">
    <property type="term" value="F:ATP binding"/>
    <property type="evidence" value="ECO:0007669"/>
    <property type="project" value="UniProtKB-UniRule"/>
</dbReference>
<feature type="binding site" evidence="14">
    <location>
        <begin position="243"/>
        <end position="250"/>
    </location>
    <ligand>
        <name>ATP</name>
        <dbReference type="ChEBI" id="CHEBI:30616"/>
    </ligand>
</feature>
<comment type="caution">
    <text evidence="18">The sequence shown here is derived from an EMBL/GenBank/DDBJ whole genome shotgun (WGS) entry which is preliminary data.</text>
</comment>
<comment type="similarity">
    <text evidence="13 14">In the central section; belongs to the AAA ATPase family.</text>
</comment>
<dbReference type="InterPro" id="IPR027417">
    <property type="entry name" value="P-loop_NTPase"/>
</dbReference>
<dbReference type="RefSeq" id="WP_124943719.1">
    <property type="nucleotide sequence ID" value="NZ_RHGY01000009.1"/>
</dbReference>